<proteinExistence type="predicted"/>
<feature type="active site" description="Tele-phosphohistidine intermediate" evidence="1">
    <location>
        <position position="11"/>
    </location>
</feature>
<dbReference type="InterPro" id="IPR050275">
    <property type="entry name" value="PGM_Phosphatase"/>
</dbReference>
<dbReference type="GO" id="GO:0005737">
    <property type="term" value="C:cytoplasm"/>
    <property type="evidence" value="ECO:0007669"/>
    <property type="project" value="TreeGrafter"/>
</dbReference>
<dbReference type="PANTHER" id="PTHR48100">
    <property type="entry name" value="BROAD-SPECIFICITY PHOSPHATASE YOR283W-RELATED"/>
    <property type="match status" value="1"/>
</dbReference>
<dbReference type="Pfam" id="PF00300">
    <property type="entry name" value="His_Phos_1"/>
    <property type="match status" value="1"/>
</dbReference>
<dbReference type="SMART" id="SM00855">
    <property type="entry name" value="PGAM"/>
    <property type="match status" value="1"/>
</dbReference>
<dbReference type="EMBL" id="JNBQ01000024">
    <property type="protein sequence ID" value="KLN33868.1"/>
    <property type="molecule type" value="Genomic_DNA"/>
</dbReference>
<dbReference type="Gene3D" id="3.40.50.1240">
    <property type="entry name" value="Phosphoglycerate mutase-like"/>
    <property type="match status" value="1"/>
</dbReference>
<dbReference type="PANTHER" id="PTHR48100:SF62">
    <property type="entry name" value="GLUCOSYL-3-PHOSPHOGLYCERATE PHOSPHATASE"/>
    <property type="match status" value="1"/>
</dbReference>
<dbReference type="STRING" id="264251.FB00_15090"/>
<name>A0A0H2KL55_9MICO</name>
<keyword evidence="4" id="KW-1185">Reference proteome</keyword>
<dbReference type="PATRIC" id="fig|264251.5.peg.3073"/>
<evidence type="ECO:0000313" key="4">
    <source>
        <dbReference type="Proteomes" id="UP000035265"/>
    </source>
</evidence>
<dbReference type="AlphaFoldDB" id="A0A0H2KL55"/>
<organism evidence="3 4">
    <name type="scientific">Cellulosimicrobium funkei</name>
    <dbReference type="NCBI Taxonomy" id="264251"/>
    <lineage>
        <taxon>Bacteria</taxon>
        <taxon>Bacillati</taxon>
        <taxon>Actinomycetota</taxon>
        <taxon>Actinomycetes</taxon>
        <taxon>Micrococcales</taxon>
        <taxon>Promicromonosporaceae</taxon>
        <taxon>Cellulosimicrobium</taxon>
    </lineage>
</organism>
<evidence type="ECO:0000256" key="1">
    <source>
        <dbReference type="PIRSR" id="PIRSR613078-1"/>
    </source>
</evidence>
<dbReference type="Proteomes" id="UP000035265">
    <property type="component" value="Unassembled WGS sequence"/>
</dbReference>
<feature type="active site" description="Proton donor/acceptor" evidence="1">
    <location>
        <position position="85"/>
    </location>
</feature>
<evidence type="ECO:0000313" key="3">
    <source>
        <dbReference type="EMBL" id="KLN33868.1"/>
    </source>
</evidence>
<feature type="binding site" evidence="2">
    <location>
        <position position="61"/>
    </location>
    <ligand>
        <name>substrate</name>
    </ligand>
</feature>
<accession>A0A0H2KL55</accession>
<gene>
    <name evidence="3" type="ORF">FB00_15090</name>
</gene>
<comment type="caution">
    <text evidence="3">The sequence shown here is derived from an EMBL/GenBank/DDBJ whole genome shotgun (WGS) entry which is preliminary data.</text>
</comment>
<dbReference type="InterPro" id="IPR013078">
    <property type="entry name" value="His_Pase_superF_clade-1"/>
</dbReference>
<sequence length="226" mass="24197">MTAGTLVLLRHGRTAYNAAMRLQGQVDIPLDGVGQWQAEHGAKALASAHRATRVVASDLVRAADTARAYAGAIGADVQLDPRLRERGFGEWEGLTGPEIADRWPEEYAAWRRGEEPTRAGAETKAAVAARLVEAVTEHVESLEKDDTLVVVSHGAAITLAVTALLGLDPEGWRGISGLHNVHWSHLHRSAPAATPGWRLVAHNVGAGFPLDEWNAGPDWNLEPVSA</sequence>
<protein>
    <submittedName>
        <fullName evidence="3">Phosphoglycerate mutase</fullName>
    </submittedName>
</protein>
<evidence type="ECO:0000256" key="2">
    <source>
        <dbReference type="PIRSR" id="PIRSR613078-2"/>
    </source>
</evidence>
<reference evidence="3 4" key="1">
    <citation type="submission" date="2014-05" db="EMBL/GenBank/DDBJ databases">
        <title>Cellulosimicrobium funkei U11 genome.</title>
        <authorList>
            <person name="Hu C."/>
            <person name="Gong Y."/>
            <person name="Wan W."/>
            <person name="Jiang M."/>
        </authorList>
    </citation>
    <scope>NUCLEOTIDE SEQUENCE [LARGE SCALE GENOMIC DNA]</scope>
    <source>
        <strain evidence="3 4">U11</strain>
    </source>
</reference>
<feature type="binding site" evidence="2">
    <location>
        <begin position="10"/>
        <end position="17"/>
    </location>
    <ligand>
        <name>substrate</name>
    </ligand>
</feature>
<dbReference type="GO" id="GO:0016791">
    <property type="term" value="F:phosphatase activity"/>
    <property type="evidence" value="ECO:0007669"/>
    <property type="project" value="TreeGrafter"/>
</dbReference>
<dbReference type="SUPFAM" id="SSF53254">
    <property type="entry name" value="Phosphoglycerate mutase-like"/>
    <property type="match status" value="1"/>
</dbReference>
<dbReference type="InterPro" id="IPR029033">
    <property type="entry name" value="His_PPase_superfam"/>
</dbReference>
<dbReference type="CDD" id="cd07067">
    <property type="entry name" value="HP_PGM_like"/>
    <property type="match status" value="1"/>
</dbReference>
<feature type="binding site" evidence="2">
    <location>
        <begin position="111"/>
        <end position="112"/>
    </location>
    <ligand>
        <name>substrate</name>
    </ligand>
</feature>
<dbReference type="RefSeq" id="WP_047233695.1">
    <property type="nucleotide sequence ID" value="NZ_JNBQ01000024.1"/>
</dbReference>